<evidence type="ECO:0000259" key="3">
    <source>
        <dbReference type="Pfam" id="PF02036"/>
    </source>
</evidence>
<keyword evidence="1" id="KW-0963">Cytoplasm</keyword>
<sequence length="206" mass="21607">MPTALTALLEAALDRWLAAGPPSARLRLAGRSIAVTIEPPGLGLVFLGAADRIQVLGELEGEEPDCSVSGSPLALAAALSRGDRSGIVIRGDATVLGDLQRALAGVSFDWAGWFESLAGAGSAGPLLRAGETARARVERFFRRGEADLSGYLQEEIRWLPASGEFDAFSIDLADLRDDVARLEARLERLEDPRVARDGGTGSSGPG</sequence>
<dbReference type="PATRIC" id="fig|1255043.3.peg.88"/>
<dbReference type="Pfam" id="PF02036">
    <property type="entry name" value="SCP2"/>
    <property type="match status" value="1"/>
</dbReference>
<keyword evidence="2" id="KW-0175">Coiled coil</keyword>
<reference evidence="4" key="1">
    <citation type="submission" date="2015-12" db="EMBL/GenBank/DDBJ databases">
        <authorList>
            <person name="Tikhonova T.V."/>
            <person name="Pavlov A.R."/>
            <person name="Beletsky A.V."/>
            <person name="Mardanov A.V."/>
            <person name="Sorokin D.Y."/>
            <person name="Ravin N.V."/>
            <person name="Popov V.O."/>
        </authorList>
    </citation>
    <scope>NUCLEOTIDE SEQUENCE</scope>
    <source>
        <strain evidence="4">DSM 14787</strain>
    </source>
</reference>
<evidence type="ECO:0000313" key="4">
    <source>
        <dbReference type="EMBL" id="AGA31801.1"/>
    </source>
</evidence>
<evidence type="ECO:0000256" key="2">
    <source>
        <dbReference type="SAM" id="Coils"/>
    </source>
</evidence>
<proteinExistence type="inferred from homology"/>
<evidence type="ECO:0000256" key="1">
    <source>
        <dbReference type="HAMAP-Rule" id="MF_02215"/>
    </source>
</evidence>
<dbReference type="AlphaFoldDB" id="L0DTV5"/>
<dbReference type="STRING" id="1255043.TVNIR_0088"/>
<comment type="function">
    <text evidence="1">Required for ubiquinone (coenzyme Q) biosynthesis. Binds hydrophobic ubiquinone biosynthetic intermediates via its SCP2 domain and is essential for the stability of the Ubi complex. May constitute a docking platform where Ubi enzymes assemble and access their SCP2-bound polyprenyl substrates.</text>
</comment>
<dbReference type="PANTHER" id="PTHR38693">
    <property type="entry name" value="UBIQUINONE BIOSYNTHESIS PROTEIN UBIJ"/>
    <property type="match status" value="1"/>
</dbReference>
<dbReference type="InterPro" id="IPR038989">
    <property type="entry name" value="UbiJ"/>
</dbReference>
<dbReference type="GO" id="GO:0005737">
    <property type="term" value="C:cytoplasm"/>
    <property type="evidence" value="ECO:0007669"/>
    <property type="project" value="UniProtKB-SubCell"/>
</dbReference>
<dbReference type="PANTHER" id="PTHR38693:SF1">
    <property type="entry name" value="UBIQUINONE BIOSYNTHESIS ACCESSORY FACTOR UBIJ"/>
    <property type="match status" value="1"/>
</dbReference>
<evidence type="ECO:0000313" key="5">
    <source>
        <dbReference type="Proteomes" id="UP000010809"/>
    </source>
</evidence>
<comment type="subcellular location">
    <subcellularLocation>
        <location evidence="1">Cytoplasm</location>
    </subcellularLocation>
</comment>
<gene>
    <name evidence="4" type="primary">yigP [C]</name>
    <name evidence="1" type="synonym">ubiJ</name>
    <name evidence="4" type="ordered locus">TVNIR_0088</name>
</gene>
<protein>
    <recommendedName>
        <fullName evidence="1">Ubiquinone biosynthesis accessory factor UbiJ</fullName>
    </recommendedName>
</protein>
<dbReference type="eggNOG" id="COG3165">
    <property type="taxonomic scope" value="Bacteria"/>
</dbReference>
<dbReference type="EMBL" id="CP003989">
    <property type="protein sequence ID" value="AGA31801.1"/>
    <property type="molecule type" value="Genomic_DNA"/>
</dbReference>
<dbReference type="HOGENOM" id="CLU_100130_1_0_6"/>
<comment type="similarity">
    <text evidence="1">Belongs to the UbiJ family.</text>
</comment>
<dbReference type="HAMAP" id="MF_02215">
    <property type="entry name" value="UbiJ"/>
    <property type="match status" value="1"/>
</dbReference>
<organism evidence="4 5">
    <name type="scientific">Thioalkalivibrio nitratireducens (strain DSM 14787 / UNIQEM 213 / ALEN2)</name>
    <dbReference type="NCBI Taxonomy" id="1255043"/>
    <lineage>
        <taxon>Bacteria</taxon>
        <taxon>Pseudomonadati</taxon>
        <taxon>Pseudomonadota</taxon>
        <taxon>Gammaproteobacteria</taxon>
        <taxon>Chromatiales</taxon>
        <taxon>Ectothiorhodospiraceae</taxon>
        <taxon>Thioalkalivibrio</taxon>
    </lineage>
</organism>
<dbReference type="UniPathway" id="UPA00232"/>
<keyword evidence="1" id="KW-0831">Ubiquinone biosynthesis</keyword>
<feature type="coiled-coil region" evidence="2">
    <location>
        <begin position="165"/>
        <end position="192"/>
    </location>
</feature>
<dbReference type="InterPro" id="IPR003033">
    <property type="entry name" value="SCP2_sterol-bd_dom"/>
</dbReference>
<accession>L0DTV5</accession>
<name>L0DTV5_THIND</name>
<dbReference type="GO" id="GO:0006744">
    <property type="term" value="P:ubiquinone biosynthetic process"/>
    <property type="evidence" value="ECO:0007669"/>
    <property type="project" value="UniProtKB-UniRule"/>
</dbReference>
<feature type="domain" description="SCP2" evidence="3">
    <location>
        <begin position="23"/>
        <end position="103"/>
    </location>
</feature>
<dbReference type="Proteomes" id="UP000010809">
    <property type="component" value="Chromosome"/>
</dbReference>
<comment type="pathway">
    <text evidence="1">Cofactor biosynthesis; ubiquinone biosynthesis.</text>
</comment>
<dbReference type="KEGG" id="tni:TVNIR_0088"/>
<keyword evidence="5" id="KW-1185">Reference proteome</keyword>